<dbReference type="InterPro" id="IPR013325">
    <property type="entry name" value="RNA_pol_sigma_r2"/>
</dbReference>
<comment type="similarity">
    <text evidence="1">Belongs to the sigma-70 factor family. ECF subfamily.</text>
</comment>
<dbReference type="NCBIfam" id="TIGR02937">
    <property type="entry name" value="sigma70-ECF"/>
    <property type="match status" value="1"/>
</dbReference>
<dbReference type="NCBIfam" id="TIGR02985">
    <property type="entry name" value="Sig70_bacteroi1"/>
    <property type="match status" value="1"/>
</dbReference>
<evidence type="ECO:0000256" key="1">
    <source>
        <dbReference type="ARBA" id="ARBA00010641"/>
    </source>
</evidence>
<evidence type="ECO:0000259" key="6">
    <source>
        <dbReference type="Pfam" id="PF08281"/>
    </source>
</evidence>
<evidence type="ECO:0000256" key="3">
    <source>
        <dbReference type="ARBA" id="ARBA00023082"/>
    </source>
</evidence>
<evidence type="ECO:0000313" key="7">
    <source>
        <dbReference type="EMBL" id="MFC4676821.1"/>
    </source>
</evidence>
<dbReference type="Gene3D" id="1.10.10.10">
    <property type="entry name" value="Winged helix-like DNA-binding domain superfamily/Winged helix DNA-binding domain"/>
    <property type="match status" value="1"/>
</dbReference>
<dbReference type="InterPro" id="IPR039425">
    <property type="entry name" value="RNA_pol_sigma-70-like"/>
</dbReference>
<keyword evidence="2" id="KW-0805">Transcription regulation</keyword>
<dbReference type="Pfam" id="PF04542">
    <property type="entry name" value="Sigma70_r2"/>
    <property type="match status" value="1"/>
</dbReference>
<organism evidence="7 8">
    <name type="scientific">Dysgonomonas termitidis</name>
    <dbReference type="NCBI Taxonomy" id="1516126"/>
    <lineage>
        <taxon>Bacteria</taxon>
        <taxon>Pseudomonadati</taxon>
        <taxon>Bacteroidota</taxon>
        <taxon>Bacteroidia</taxon>
        <taxon>Bacteroidales</taxon>
        <taxon>Dysgonomonadaceae</taxon>
        <taxon>Dysgonomonas</taxon>
    </lineage>
</organism>
<dbReference type="Proteomes" id="UP001596023">
    <property type="component" value="Unassembled WGS sequence"/>
</dbReference>
<dbReference type="Pfam" id="PF08281">
    <property type="entry name" value="Sigma70_r4_2"/>
    <property type="match status" value="1"/>
</dbReference>
<keyword evidence="8" id="KW-1185">Reference proteome</keyword>
<dbReference type="InterPro" id="IPR014284">
    <property type="entry name" value="RNA_pol_sigma-70_dom"/>
</dbReference>
<evidence type="ECO:0000256" key="2">
    <source>
        <dbReference type="ARBA" id="ARBA00023015"/>
    </source>
</evidence>
<dbReference type="Gene3D" id="1.10.1740.10">
    <property type="match status" value="1"/>
</dbReference>
<dbReference type="PANTHER" id="PTHR43133">
    <property type="entry name" value="RNA POLYMERASE ECF-TYPE SIGMA FACTO"/>
    <property type="match status" value="1"/>
</dbReference>
<dbReference type="SUPFAM" id="SSF88659">
    <property type="entry name" value="Sigma3 and sigma4 domains of RNA polymerase sigma factors"/>
    <property type="match status" value="1"/>
</dbReference>
<protein>
    <submittedName>
        <fullName evidence="7">RNA polymerase sigma factor</fullName>
    </submittedName>
</protein>
<dbReference type="InterPro" id="IPR014327">
    <property type="entry name" value="RNA_pol_sigma70_bacteroid"/>
</dbReference>
<gene>
    <name evidence="7" type="ORF">ACFO6W_24365</name>
</gene>
<dbReference type="RefSeq" id="WP_380001424.1">
    <property type="nucleotide sequence ID" value="NZ_JBHSGN010000158.1"/>
</dbReference>
<comment type="caution">
    <text evidence="7">The sequence shown here is derived from an EMBL/GenBank/DDBJ whole genome shotgun (WGS) entry which is preliminary data.</text>
</comment>
<accession>A0ABV9L4B9</accession>
<dbReference type="SUPFAM" id="SSF88946">
    <property type="entry name" value="Sigma2 domain of RNA polymerase sigma factors"/>
    <property type="match status" value="1"/>
</dbReference>
<evidence type="ECO:0000313" key="8">
    <source>
        <dbReference type="Proteomes" id="UP001596023"/>
    </source>
</evidence>
<feature type="domain" description="RNA polymerase sigma-70 region 2" evidence="5">
    <location>
        <begin position="18"/>
        <end position="84"/>
    </location>
</feature>
<dbReference type="InterPro" id="IPR013324">
    <property type="entry name" value="RNA_pol_sigma_r3/r4-like"/>
</dbReference>
<evidence type="ECO:0000259" key="5">
    <source>
        <dbReference type="Pfam" id="PF04542"/>
    </source>
</evidence>
<dbReference type="InterPro" id="IPR013249">
    <property type="entry name" value="RNA_pol_sigma70_r4_t2"/>
</dbReference>
<proteinExistence type="inferred from homology"/>
<keyword evidence="3" id="KW-0731">Sigma factor</keyword>
<reference evidence="8" key="1">
    <citation type="journal article" date="2019" name="Int. J. Syst. Evol. Microbiol.">
        <title>The Global Catalogue of Microorganisms (GCM) 10K type strain sequencing project: providing services to taxonomists for standard genome sequencing and annotation.</title>
        <authorList>
            <consortium name="The Broad Institute Genomics Platform"/>
            <consortium name="The Broad Institute Genome Sequencing Center for Infectious Disease"/>
            <person name="Wu L."/>
            <person name="Ma J."/>
        </authorList>
    </citation>
    <scope>NUCLEOTIDE SEQUENCE [LARGE SCALE GENOMIC DNA]</scope>
    <source>
        <strain evidence="8">CCUG 66188</strain>
    </source>
</reference>
<feature type="domain" description="RNA polymerase sigma factor 70 region 4 type 2" evidence="6">
    <location>
        <begin position="116"/>
        <end position="168"/>
    </location>
</feature>
<dbReference type="InterPro" id="IPR036388">
    <property type="entry name" value="WH-like_DNA-bd_sf"/>
</dbReference>
<keyword evidence="4" id="KW-0804">Transcription</keyword>
<dbReference type="InterPro" id="IPR007627">
    <property type="entry name" value="RNA_pol_sigma70_r2"/>
</dbReference>
<evidence type="ECO:0000256" key="4">
    <source>
        <dbReference type="ARBA" id="ARBA00023163"/>
    </source>
</evidence>
<sequence length="185" mass="21898">MPASDNISIRDKKYFEDFFRRYYQTLCYFAFSFLKNKEISEDIVQNVFMNMLNNTTIHLSEEHLKHTLYKSIRNACINELKKNALHSEVIENIMIEESEEYDSNLFHAIVRVEIYREIIEAINKLPTKCGEIFKLAYLEQLDNGEIAKELSISINTVKVQKNNAKKLLREQLKHLYPIITLLFNL</sequence>
<dbReference type="EMBL" id="JBHSGN010000158">
    <property type="protein sequence ID" value="MFC4676821.1"/>
    <property type="molecule type" value="Genomic_DNA"/>
</dbReference>
<name>A0ABV9L4B9_9BACT</name>
<dbReference type="PANTHER" id="PTHR43133:SF46">
    <property type="entry name" value="RNA POLYMERASE SIGMA-70 FACTOR ECF SUBFAMILY"/>
    <property type="match status" value="1"/>
</dbReference>